<gene>
    <name evidence="1" type="ORF">AYI69_g8943</name>
</gene>
<dbReference type="GO" id="GO:0016301">
    <property type="term" value="F:kinase activity"/>
    <property type="evidence" value="ECO:0007669"/>
    <property type="project" value="UniProtKB-KW"/>
</dbReference>
<dbReference type="AlphaFoldDB" id="A0A1R1XG15"/>
<accession>A0A1R1XG15</accession>
<sequence length="179" mass="20194">MGSNEKNLGAKLQHLSNNSSVQIQQLLILACHHTNYVSENGIYAVNEILMDNSFDLLEKDTINALLELLQLVWLSCKSELDDSFAPVYLFSSPILNFVMQFPDSMTHRRNLFNSFSSNALKWLEKTGSTSPIELQVLLYNYLRISEHKFEGAFIFESHVGRSLALQVGRKLNPVTSSGP</sequence>
<keyword evidence="1" id="KW-0808">Transferase</keyword>
<evidence type="ECO:0000313" key="1">
    <source>
        <dbReference type="EMBL" id="OMJ13585.1"/>
    </source>
</evidence>
<keyword evidence="2" id="KW-1185">Reference proteome</keyword>
<protein>
    <submittedName>
        <fullName evidence="1">Phosphatidylinositol 4-kinase stt4</fullName>
    </submittedName>
</protein>
<dbReference type="OrthoDB" id="10264149at2759"/>
<dbReference type="EMBL" id="LSSM01005023">
    <property type="protein sequence ID" value="OMJ13585.1"/>
    <property type="molecule type" value="Genomic_DNA"/>
</dbReference>
<comment type="caution">
    <text evidence="1">The sequence shown here is derived from an EMBL/GenBank/DDBJ whole genome shotgun (WGS) entry which is preliminary data.</text>
</comment>
<dbReference type="Proteomes" id="UP000187429">
    <property type="component" value="Unassembled WGS sequence"/>
</dbReference>
<name>A0A1R1XG15_9FUNG</name>
<reference evidence="2" key="1">
    <citation type="submission" date="2017-01" db="EMBL/GenBank/DDBJ databases">
        <authorList>
            <person name="Wang Y."/>
            <person name="White M."/>
            <person name="Kvist S."/>
            <person name="Moncalvo J.-M."/>
        </authorList>
    </citation>
    <scope>NUCLEOTIDE SEQUENCE [LARGE SCALE GENOMIC DNA]</scope>
    <source>
        <strain evidence="2">ID-206-W2</strain>
    </source>
</reference>
<feature type="non-terminal residue" evidence="1">
    <location>
        <position position="179"/>
    </location>
</feature>
<proteinExistence type="predicted"/>
<organism evidence="1 2">
    <name type="scientific">Smittium culicis</name>
    <dbReference type="NCBI Taxonomy" id="133412"/>
    <lineage>
        <taxon>Eukaryota</taxon>
        <taxon>Fungi</taxon>
        <taxon>Fungi incertae sedis</taxon>
        <taxon>Zoopagomycota</taxon>
        <taxon>Kickxellomycotina</taxon>
        <taxon>Harpellomycetes</taxon>
        <taxon>Harpellales</taxon>
        <taxon>Legeriomycetaceae</taxon>
        <taxon>Smittium</taxon>
    </lineage>
</organism>
<dbReference type="PROSITE" id="PS51257">
    <property type="entry name" value="PROKAR_LIPOPROTEIN"/>
    <property type="match status" value="1"/>
</dbReference>
<evidence type="ECO:0000313" key="2">
    <source>
        <dbReference type="Proteomes" id="UP000187429"/>
    </source>
</evidence>
<keyword evidence="1" id="KW-0418">Kinase</keyword>